<dbReference type="PANTHER" id="PTHR11236:SF9">
    <property type="entry name" value="ANTHRANILATE SYNTHASE COMPONENT 1"/>
    <property type="match status" value="1"/>
</dbReference>
<dbReference type="PANTHER" id="PTHR11236">
    <property type="entry name" value="AMINOBENZOATE/ANTHRANILATE SYNTHASE"/>
    <property type="match status" value="1"/>
</dbReference>
<name>A0A150X593_9BACT</name>
<reference evidence="3 4" key="1">
    <citation type="submission" date="2016-01" db="EMBL/GenBank/DDBJ databases">
        <title>Genome sequencing of Roseivirga spongicola UST030701-084.</title>
        <authorList>
            <person name="Selvaratnam C."/>
            <person name="Thevarajoo S."/>
            <person name="Goh K.M."/>
            <person name="Ee R."/>
            <person name="Chan K.-G."/>
            <person name="Chong C.S."/>
        </authorList>
    </citation>
    <scope>NUCLEOTIDE SEQUENCE [LARGE SCALE GENOMIC DNA]</scope>
    <source>
        <strain evidence="3 4">UST030701-084</strain>
    </source>
</reference>
<sequence length="420" mass="47711">MNQFYPYQELSKEQFLQQALHWASTQSHFSLHLNNQISYPHNGFDELLAVGAKQVMCENAGSVFQSLKNLHQNEWLFGYLGYDLKNELEKLESRNADYVGFPDASLFQPEHIIHFEKNGVTVESDQSDLVEEILQHKPKPASSQFGPSTASVSKEEYISHVEALRQHIEDGDCYEINFCQEFHGQVESWNAVESFLELNHISPKPFACFQKHNQYFILSASPERFVKKAGNQIISQPIKGTRPRGKSPSEDEALKTELRNSEKEMAENMMIVDLVRNDLSRTAKTGTVKVEEMFGIYSFQQVHQMISTVVSELKKDTHFIDVIEKAFPMGSMTGAPKVKVMQLIEHYENTKRGAFSGAAGYIKPSGDFDFNVLIRSLFVNDATKAYSFQVGSAITYDAVAEQEYDECLVKAKALFQLLNK</sequence>
<evidence type="ECO:0000313" key="3">
    <source>
        <dbReference type="EMBL" id="KYG73863.1"/>
    </source>
</evidence>
<evidence type="ECO:0000313" key="4">
    <source>
        <dbReference type="Proteomes" id="UP000075606"/>
    </source>
</evidence>
<dbReference type="Proteomes" id="UP000075606">
    <property type="component" value="Unassembled WGS sequence"/>
</dbReference>
<proteinExistence type="predicted"/>
<dbReference type="AlphaFoldDB" id="A0A150X593"/>
<dbReference type="EMBL" id="LRPC01000028">
    <property type="protein sequence ID" value="KYG73863.1"/>
    <property type="molecule type" value="Genomic_DNA"/>
</dbReference>
<dbReference type="GO" id="GO:0000162">
    <property type="term" value="P:L-tryptophan biosynthetic process"/>
    <property type="evidence" value="ECO:0007669"/>
    <property type="project" value="TreeGrafter"/>
</dbReference>
<dbReference type="PRINTS" id="PR00095">
    <property type="entry name" value="ANTSNTHASEI"/>
</dbReference>
<feature type="domain" description="Chorismate-utilising enzyme C-terminal" evidence="1">
    <location>
        <begin position="154"/>
        <end position="410"/>
    </location>
</feature>
<dbReference type="Pfam" id="PF04715">
    <property type="entry name" value="Anth_synt_I_N"/>
    <property type="match status" value="1"/>
</dbReference>
<dbReference type="OrthoDB" id="9803598at2"/>
<evidence type="ECO:0000259" key="1">
    <source>
        <dbReference type="Pfam" id="PF00425"/>
    </source>
</evidence>
<evidence type="ECO:0008006" key="5">
    <source>
        <dbReference type="Google" id="ProtNLM"/>
    </source>
</evidence>
<protein>
    <recommendedName>
        <fullName evidence="5">Aminobenzoate synthetase</fullName>
    </recommendedName>
</protein>
<comment type="caution">
    <text evidence="3">The sequence shown here is derived from an EMBL/GenBank/DDBJ whole genome shotgun (WGS) entry which is preliminary data.</text>
</comment>
<evidence type="ECO:0000259" key="2">
    <source>
        <dbReference type="Pfam" id="PF04715"/>
    </source>
</evidence>
<dbReference type="STRING" id="333140.AWW68_14420"/>
<dbReference type="InterPro" id="IPR005801">
    <property type="entry name" value="ADC_synthase"/>
</dbReference>
<dbReference type="InterPro" id="IPR019999">
    <property type="entry name" value="Anth_synth_I-like"/>
</dbReference>
<dbReference type="InterPro" id="IPR006805">
    <property type="entry name" value="Anth_synth_I_N"/>
</dbReference>
<dbReference type="InterPro" id="IPR015890">
    <property type="entry name" value="Chorismate_C"/>
</dbReference>
<dbReference type="RefSeq" id="WP_068222849.1">
    <property type="nucleotide sequence ID" value="NZ_LRPC01000028.1"/>
</dbReference>
<dbReference type="SUPFAM" id="SSF56322">
    <property type="entry name" value="ADC synthase"/>
    <property type="match status" value="1"/>
</dbReference>
<accession>A0A150X593</accession>
<dbReference type="Gene3D" id="3.60.120.10">
    <property type="entry name" value="Anthranilate synthase"/>
    <property type="match status" value="1"/>
</dbReference>
<dbReference type="Pfam" id="PF00425">
    <property type="entry name" value="Chorismate_bind"/>
    <property type="match status" value="1"/>
</dbReference>
<keyword evidence="4" id="KW-1185">Reference proteome</keyword>
<feature type="domain" description="Anthranilate synthase component I N-terminal" evidence="2">
    <location>
        <begin position="76"/>
        <end position="116"/>
    </location>
</feature>
<gene>
    <name evidence="3" type="ORF">AWW68_14420</name>
</gene>
<organism evidence="3 4">
    <name type="scientific">Roseivirga spongicola</name>
    <dbReference type="NCBI Taxonomy" id="333140"/>
    <lineage>
        <taxon>Bacteria</taxon>
        <taxon>Pseudomonadati</taxon>
        <taxon>Bacteroidota</taxon>
        <taxon>Cytophagia</taxon>
        <taxon>Cytophagales</taxon>
        <taxon>Roseivirgaceae</taxon>
        <taxon>Roseivirga</taxon>
    </lineage>
</organism>